<organism evidence="2 3">
    <name type="scientific">Hyalomma marginatum</name>
    <dbReference type="NCBI Taxonomy" id="34627"/>
    <lineage>
        <taxon>Eukaryota</taxon>
        <taxon>Metazoa</taxon>
        <taxon>Ecdysozoa</taxon>
        <taxon>Arthropoda</taxon>
        <taxon>Chelicerata</taxon>
        <taxon>Arachnida</taxon>
        <taxon>Acari</taxon>
        <taxon>Parasitiformes</taxon>
        <taxon>Ixodida</taxon>
        <taxon>Ixodoidea</taxon>
        <taxon>Ixodidae</taxon>
        <taxon>Hyalomminae</taxon>
        <taxon>Hyalomma</taxon>
    </lineage>
</organism>
<gene>
    <name evidence="2" type="ORF">MHYMCMPASI_00971</name>
</gene>
<comment type="caution">
    <text evidence="2">The sequence shown here is derived from an EMBL/GenBank/DDBJ whole genome shotgun (WGS) entry which is preliminary data.</text>
</comment>
<protein>
    <submittedName>
        <fullName evidence="2">Uncharacterized protein</fullName>
    </submittedName>
</protein>
<proteinExistence type="predicted"/>
<dbReference type="EMBL" id="CAJVAF010000327">
    <property type="protein sequence ID" value="CAG7597865.1"/>
    <property type="molecule type" value="Genomic_DNA"/>
</dbReference>
<keyword evidence="1" id="KW-0732">Signal</keyword>
<feature type="chain" id="PRO_5035935403" evidence="1">
    <location>
        <begin position="21"/>
        <end position="61"/>
    </location>
</feature>
<accession>A0A8S4C2I5</accession>
<dbReference type="Proteomes" id="UP000837675">
    <property type="component" value="Unassembled WGS sequence"/>
</dbReference>
<feature type="signal peptide" evidence="1">
    <location>
        <begin position="1"/>
        <end position="20"/>
    </location>
</feature>
<reference evidence="2" key="1">
    <citation type="submission" date="2021-06" db="EMBL/GenBank/DDBJ databases">
        <authorList>
            <person name="Nardi T."/>
            <person name="Nardi T."/>
        </authorList>
    </citation>
    <scope>NUCLEOTIDE SEQUENCE</scope>
</reference>
<dbReference type="AlphaFoldDB" id="A0A8S4C2I5"/>
<evidence type="ECO:0000313" key="2">
    <source>
        <dbReference type="EMBL" id="CAG7597865.1"/>
    </source>
</evidence>
<keyword evidence="3" id="KW-1185">Reference proteome</keyword>
<evidence type="ECO:0000313" key="3">
    <source>
        <dbReference type="Proteomes" id="UP000837675"/>
    </source>
</evidence>
<name>A0A8S4C2I5_9ACAR</name>
<sequence>MRIILIVITTLIYYSNFTFSANSIDCDEADCNKEPNYEKWDDMTKEQQKSAVEKAIEKRIQ</sequence>
<evidence type="ECO:0000256" key="1">
    <source>
        <dbReference type="SAM" id="SignalP"/>
    </source>
</evidence>